<organism evidence="1 2">
    <name type="scientific">Actinomadura keratinilytica</name>
    <dbReference type="NCBI Taxonomy" id="547461"/>
    <lineage>
        <taxon>Bacteria</taxon>
        <taxon>Bacillati</taxon>
        <taxon>Actinomycetota</taxon>
        <taxon>Actinomycetes</taxon>
        <taxon>Streptosporangiales</taxon>
        <taxon>Thermomonosporaceae</taxon>
        <taxon>Actinomadura</taxon>
    </lineage>
</organism>
<evidence type="ECO:0000313" key="1">
    <source>
        <dbReference type="EMBL" id="GAA4136385.1"/>
    </source>
</evidence>
<dbReference type="Proteomes" id="UP001500266">
    <property type="component" value="Unassembled WGS sequence"/>
</dbReference>
<dbReference type="EMBL" id="BAABDO010000021">
    <property type="protein sequence ID" value="GAA4136385.1"/>
    <property type="molecule type" value="Genomic_DNA"/>
</dbReference>
<evidence type="ECO:0000313" key="2">
    <source>
        <dbReference type="Proteomes" id="UP001500266"/>
    </source>
</evidence>
<sequence length="41" mass="4451">MLTFAIALVAVIGFGLLTGGAVLAVTDHWRPRYVGRHRAPF</sequence>
<protein>
    <submittedName>
        <fullName evidence="1">Uncharacterized protein</fullName>
    </submittedName>
</protein>
<proteinExistence type="predicted"/>
<dbReference type="RefSeq" id="WP_345019729.1">
    <property type="nucleotide sequence ID" value="NZ_BAABDO010000021.1"/>
</dbReference>
<accession>A0ABP7YHQ1</accession>
<reference evidence="2" key="1">
    <citation type="journal article" date="2019" name="Int. J. Syst. Evol. Microbiol.">
        <title>The Global Catalogue of Microorganisms (GCM) 10K type strain sequencing project: providing services to taxonomists for standard genome sequencing and annotation.</title>
        <authorList>
            <consortium name="The Broad Institute Genomics Platform"/>
            <consortium name="The Broad Institute Genome Sequencing Center for Infectious Disease"/>
            <person name="Wu L."/>
            <person name="Ma J."/>
        </authorList>
    </citation>
    <scope>NUCLEOTIDE SEQUENCE [LARGE SCALE GENOMIC DNA]</scope>
    <source>
        <strain evidence="2">JCM 17316</strain>
    </source>
</reference>
<comment type="caution">
    <text evidence="1">The sequence shown here is derived from an EMBL/GenBank/DDBJ whole genome shotgun (WGS) entry which is preliminary data.</text>
</comment>
<name>A0ABP7YHQ1_9ACTN</name>
<keyword evidence="2" id="KW-1185">Reference proteome</keyword>
<gene>
    <name evidence="1" type="ORF">GCM10022416_20070</name>
</gene>